<gene>
    <name evidence="3" type="ORF">ACFPQB_04775</name>
</gene>
<dbReference type="Pfam" id="PF13193">
    <property type="entry name" value="AMP-binding_C"/>
    <property type="match status" value="1"/>
</dbReference>
<dbReference type="PANTHER" id="PTHR43767">
    <property type="entry name" value="LONG-CHAIN-FATTY-ACID--COA LIGASE"/>
    <property type="match status" value="1"/>
</dbReference>
<evidence type="ECO:0000313" key="4">
    <source>
        <dbReference type="Proteomes" id="UP001596072"/>
    </source>
</evidence>
<dbReference type="EMBL" id="JBHSNS010000001">
    <property type="protein sequence ID" value="MFC5728220.1"/>
    <property type="molecule type" value="Genomic_DNA"/>
</dbReference>
<organism evidence="3 4">
    <name type="scientific">Nocardioides vastitatis</name>
    <dbReference type="NCBI Taxonomy" id="2568655"/>
    <lineage>
        <taxon>Bacteria</taxon>
        <taxon>Bacillati</taxon>
        <taxon>Actinomycetota</taxon>
        <taxon>Actinomycetes</taxon>
        <taxon>Propionibacteriales</taxon>
        <taxon>Nocardioidaceae</taxon>
        <taxon>Nocardioides</taxon>
    </lineage>
</organism>
<sequence>MTGLRRILRIPLRLLHALRSQLWVFGMLVRSRMLVWMSPAKYVALVRVIGDQGTTATASFALAAVRRPGGTALVDERGSLTWQQLQDRSAALAAGVLDVLGGPVDVVAVLCRNHRGFVDALLASSRLGADALLLNTGFSGPQLADVMEREGARVIVYDEEFADVVADARARVDGLVEILGWADRRVPEGVLSSDGLIAAHHGQAPPKPAGRGRVVLLTSGTTGTPKGARRSGGGPDELAGMLEAIPWRGEETVVVAAPMFHAWGFGQLVIAATMACTVVTRRRFDPEATLRLVDDHRATGLSVVPVMLERIMDLPEEVLDRYSLSSLRFVSASGSRMRPQSVIAFMDRFGDVVHNSYNATEAGQISVAGPADLRHAPDTAGRPVRGTRLRVVDDRGRDAPAGVVGRILVRGASPFDGYTGGDEKQFVDGYMVSGDVGRLDPDGRLYVVGRDDDMIVSGGENVHPVEVEKVLGQHRAVRDVVVVGVDDESFGQRLAAYVVLADGSSATPDDLKAHVRAQLAGYKVPRDVVFLDELPRNASGKVMARELPGAAR</sequence>
<dbReference type="Gene3D" id="3.40.50.12780">
    <property type="entry name" value="N-terminal domain of ligase-like"/>
    <property type="match status" value="1"/>
</dbReference>
<dbReference type="Pfam" id="PF00501">
    <property type="entry name" value="AMP-binding"/>
    <property type="match status" value="1"/>
</dbReference>
<dbReference type="PROSITE" id="PS00455">
    <property type="entry name" value="AMP_BINDING"/>
    <property type="match status" value="1"/>
</dbReference>
<dbReference type="InterPro" id="IPR020845">
    <property type="entry name" value="AMP-binding_CS"/>
</dbReference>
<accession>A0ABW0ZIA0</accession>
<dbReference type="InterPro" id="IPR000873">
    <property type="entry name" value="AMP-dep_synth/lig_dom"/>
</dbReference>
<dbReference type="InterPro" id="IPR025110">
    <property type="entry name" value="AMP-bd_C"/>
</dbReference>
<dbReference type="RefSeq" id="WP_206056394.1">
    <property type="nucleotide sequence ID" value="NZ_JBHSNS010000001.1"/>
</dbReference>
<protein>
    <submittedName>
        <fullName evidence="3">AMP-binding protein</fullName>
    </submittedName>
</protein>
<dbReference type="Proteomes" id="UP001596072">
    <property type="component" value="Unassembled WGS sequence"/>
</dbReference>
<evidence type="ECO:0000313" key="3">
    <source>
        <dbReference type="EMBL" id="MFC5728220.1"/>
    </source>
</evidence>
<name>A0ABW0ZIA0_9ACTN</name>
<dbReference type="PANTHER" id="PTHR43767:SF1">
    <property type="entry name" value="NONRIBOSOMAL PEPTIDE SYNTHASE PES1 (EUROFUNG)-RELATED"/>
    <property type="match status" value="1"/>
</dbReference>
<reference evidence="4" key="1">
    <citation type="journal article" date="2019" name="Int. J. Syst. Evol. Microbiol.">
        <title>The Global Catalogue of Microorganisms (GCM) 10K type strain sequencing project: providing services to taxonomists for standard genome sequencing and annotation.</title>
        <authorList>
            <consortium name="The Broad Institute Genomics Platform"/>
            <consortium name="The Broad Institute Genome Sequencing Center for Infectious Disease"/>
            <person name="Wu L."/>
            <person name="Ma J."/>
        </authorList>
    </citation>
    <scope>NUCLEOTIDE SEQUENCE [LARGE SCALE GENOMIC DNA]</scope>
    <source>
        <strain evidence="4">YIM 94188</strain>
    </source>
</reference>
<evidence type="ECO:0000259" key="1">
    <source>
        <dbReference type="Pfam" id="PF00501"/>
    </source>
</evidence>
<dbReference type="InterPro" id="IPR045851">
    <property type="entry name" value="AMP-bd_C_sf"/>
</dbReference>
<dbReference type="Gene3D" id="3.30.300.30">
    <property type="match status" value="1"/>
</dbReference>
<evidence type="ECO:0000259" key="2">
    <source>
        <dbReference type="Pfam" id="PF13193"/>
    </source>
</evidence>
<feature type="domain" description="AMP-dependent synthetase/ligase" evidence="1">
    <location>
        <begin position="63"/>
        <end position="418"/>
    </location>
</feature>
<dbReference type="InterPro" id="IPR042099">
    <property type="entry name" value="ANL_N_sf"/>
</dbReference>
<dbReference type="SUPFAM" id="SSF56801">
    <property type="entry name" value="Acetyl-CoA synthetase-like"/>
    <property type="match status" value="1"/>
</dbReference>
<comment type="caution">
    <text evidence="3">The sequence shown here is derived from an EMBL/GenBank/DDBJ whole genome shotgun (WGS) entry which is preliminary data.</text>
</comment>
<proteinExistence type="predicted"/>
<dbReference type="InterPro" id="IPR050237">
    <property type="entry name" value="ATP-dep_AMP-bd_enzyme"/>
</dbReference>
<dbReference type="CDD" id="cd04433">
    <property type="entry name" value="AFD_class_I"/>
    <property type="match status" value="1"/>
</dbReference>
<keyword evidence="4" id="KW-1185">Reference proteome</keyword>
<feature type="domain" description="AMP-binding enzyme C-terminal" evidence="2">
    <location>
        <begin position="466"/>
        <end position="541"/>
    </location>
</feature>